<dbReference type="Pfam" id="PF17857">
    <property type="entry name" value="AAA_lid_1"/>
    <property type="match status" value="1"/>
</dbReference>
<dbReference type="Pfam" id="PF03028">
    <property type="entry name" value="Dynein_heavy"/>
    <property type="match status" value="1"/>
</dbReference>
<dbReference type="InterPro" id="IPR042222">
    <property type="entry name" value="Dynein_2_N"/>
</dbReference>
<dbReference type="InterPro" id="IPR042219">
    <property type="entry name" value="AAA_lid_11_sf"/>
</dbReference>
<dbReference type="Gene3D" id="1.10.287.2620">
    <property type="match status" value="1"/>
</dbReference>
<evidence type="ECO:0000256" key="8">
    <source>
        <dbReference type="ARBA" id="ARBA00022840"/>
    </source>
</evidence>
<dbReference type="InterPro" id="IPR041589">
    <property type="entry name" value="DNAH3_AAA_lid_1"/>
</dbReference>
<evidence type="ECO:0000256" key="6">
    <source>
        <dbReference type="ARBA" id="ARBA00022741"/>
    </source>
</evidence>
<keyword evidence="7" id="KW-0970">Cilium biogenesis/degradation</keyword>
<evidence type="ECO:0000256" key="7">
    <source>
        <dbReference type="ARBA" id="ARBA00022794"/>
    </source>
</evidence>
<evidence type="ECO:0000256" key="1">
    <source>
        <dbReference type="ARBA" id="ARBA00004611"/>
    </source>
</evidence>
<dbReference type="Pfam" id="PF12777">
    <property type="entry name" value="MT"/>
    <property type="match status" value="1"/>
</dbReference>
<keyword evidence="12" id="KW-0969">Cilium</keyword>
<dbReference type="Gene3D" id="1.10.472.130">
    <property type="match status" value="1"/>
</dbReference>
<evidence type="ECO:0000313" key="19">
    <source>
        <dbReference type="EMBL" id="CAK9880932.1"/>
    </source>
</evidence>
<name>A0ABP1BWW9_9BRYO</name>
<feature type="coiled-coil region" evidence="16">
    <location>
        <begin position="3468"/>
        <end position="3502"/>
    </location>
</feature>
<feature type="region of interest" description="Disordered" evidence="17">
    <location>
        <begin position="157"/>
        <end position="240"/>
    </location>
</feature>
<dbReference type="Gene3D" id="1.20.140.100">
    <property type="entry name" value="Dynein heavy chain, N-terminal domain 2"/>
    <property type="match status" value="1"/>
</dbReference>
<dbReference type="Gene3D" id="1.10.8.720">
    <property type="entry name" value="Region D6 of dynein motor"/>
    <property type="match status" value="1"/>
</dbReference>
<dbReference type="Pfam" id="PF17852">
    <property type="entry name" value="Dynein_AAA_lid"/>
    <property type="match status" value="1"/>
</dbReference>
<evidence type="ECO:0000313" key="20">
    <source>
        <dbReference type="Proteomes" id="UP001497522"/>
    </source>
</evidence>
<dbReference type="Gene3D" id="1.20.58.1120">
    <property type="match status" value="1"/>
</dbReference>
<evidence type="ECO:0000256" key="9">
    <source>
        <dbReference type="ARBA" id="ARBA00022846"/>
    </source>
</evidence>
<sequence>MSTPAAMPALPAADSAAGAVADVVSPSAAPVVVAALGGGGGGDGVAVAAAGGLGADDGLQLVQAPAAATEEEEDPEGDECLYPPHDVRVDWLRQKVCIALDMPRNIFNTALKTQSGAKCFQEFLDGSAPCLLFYSDIVVTLVQTMIDLPPPKKLEEEENKPIVIQEEQEKSLDPTVVEENKSNKKTGKKDQNNKKGGDKEQQQEQQEQEQQKQQQQQQQGEGEKKNTTAATAEEGGGNNDKAVEMMMVERKDPVLCVSTGYLSEHALSVTIVYFLKMMMSTGSSMDIIAMDNNMDSHVEYGVLPSGPSLSCLEQLMLQLFVPLLAREQGMRGESRFWVTEEQHMMEHIGHELLTNMQRFTAQVSNAKQRLDGDLQLIIPTIPAESMDKTEVDYELILQLEGTLSDWVPALGTAIHRESMKVPLGKSPLAETEFWRDRSSSLSSLYEQLHSVKAKRMLSVLEAGSSNSNLLGTFKAQVSELSKMFLEAKDNVKFLTTLERHFKTICDGKLPRALETISPMMSALRLVWIISRYYSDDACMGSLMERIAYQIAERVSQETDFRNLVKRPASEATRLISTSKSVLDSWSDVYLQVREKIEVSGRDPRWEFDRKKLFERTTYMSTICVDLMHIVEVVNDFLYFLGPDLKTVTGDVQGIDNVIHKVHAMVAPVENLPFDAFDKSHAALWQAVVYQFDQDKGKIEDLTKAFIDTSFKKLRSAEGALKLLQSFKTVKSEGAINRQMMEKFNDILSQFLKEINFTREVFQLCRAAPPLTRNQPPVAGSINWARSLFMRVRKTMRSFQSQGTDMTKNPLAQEMDFQYRSLAKQMMIFEKNWVIEWAQTVNQQATFYLKQPVLRKEGGKTMQVNFSRNLAQIIREIKYLDAMGFHLPEFALSVTLQEDKYDLDVESLENMLEYYYATLAMMRPTESKLLKSWLTKLQKVLDPGFADLTWNALGIPDFVKNCTTAINDLRSLISQVQSNSANIEKAIETIAKTKLTPIQPPTKEADVLDLPEFFDYLDHGRQQVLEDLLRQYRAIAPLLMKIEDAVLGTSTGAAASFVSYYLHWEKRIFRALNLMVLNGMGALQSLFHESLLRKHRLFKLNCYLNLPDVVVQPSIAETTKILARMVRSMVDSARPFVRWMDGTCLETPEQQRGGEDEEPYTFSFYNDISSNPQIIKSMLTLNSILQKAIQGIHKHLENWRKYQNLWKQDRMAILSKFVAKNPTAAFFEKKLEKYFKVSTDILVIPKDKSVEFIQISSHQLAAAVRTEALAWLQAIGDSMSTLEKERVKALHDKMDHWFKVLHQPPDSLENLKMVLNVVAEVLSSGMVVELEYLELEERIRTRELYNLQEPMEDKARTFLLRQRWDDLEKEASALSLSLQTTKKNFVEVTESQVQDFVKTTVEFRDRMNVNGPVKCTDLDLGLQLLVEFQAEFEIMQKTKDQLVLAQKLFDMPVTPYPALFEVETALKGCSLIYDVYAAFAAAVTTASATLWAELDINKLMELTDEFTLRMKKMKALKAQITYINLEAKLKGFQDSLPLFQDLKSEALRKRHWDKLMQETGKSFEMDPKTFTLANVFKMELHNFAAQIGEITNAATKELNIESELKNVADVWRVQEFEVAKYVKDGVDKGWVLRTTEQITFLVEEMTLNLQGMTSSRFVRAFLDEVNSWAFKLGLIGEVMDIWMQVQRKWMYLESIFGSDDIRHQLPDEAKRFDNIDKNWKKIMADTAKNPNIVAACSSDGRLDTLNMLFNQLENCQKSLSEYLDTKRNAFPRFFFISDDELLSVLGTSDPTSIQEHMLKLFDNCAALKFGDKNKTVVGMRSSEGETYGFRLKVSTEWPVEVWMKSVEGEMHHSLFEIMKEGVYYYAKSIRTEWITENLGMVTLAGSTIWWTWEVEDAFSSVRLGDKNAMKTFSVKLTKQLNDLVAIVRSDLNNLQRKKVNALIIIEVHARDIIDTFVRDSILDHREFAWESQLRFYWDRKADDALIRQCTGEFRYGYEYMGLNGRLVITALTDRCYMTITTALTYRLGGAPAGPAGTGKTETVKDLAKCMALLCVVFNCGDGLDYKAMGSIFSGLVQCGAWGCFDEFNRIDAEVLSVVSSQIKQIQEAMKNGLKKFTFEGKEIVLDARTGIFITMNPGYAGRTELPDNLKALFRPVTMIVPDLQQICEIMLFSEGFETAKLLAKKMTVLYKLSREQLSKQYHYDFGLRALKSVLVMAGAFKRGDPNMSEQLVLMRALRDMNLPKFIFEDVPLFLGLINDLFPGMDCPRVRYPQLNDVIENDLEENGFLVMTAPTDQVDKVIQLYETMLTRHTTMVVGPTGGGKSVILNTLARSQTKMEFPTKLFVINPKAQPTSELYGLMDPDTRDWTDGLLSCIFREINKPLPPDRENERYYLVFDGDVDALWVEDMNSVMDDNKLLTLPNGERIRVQNHCKLLFEVFDLQYASPATVSRCGMVFVDSKNLGYDPFIWKWCNSRTRPDEKELLREFFAKYAKTCIDFVLEGLEDDVITKPLMQTIPLTNLNMATQLCKMLQVILTDELEIKNPQALEALFIFLVIWSIGGSIVQTTVVKDRDRFDKFVKGIAALGSSPNDPIPPNQLPVDTLYEFCFDIENLQWRSWKSLVPLYMPPPDGLFSKILVPTIDTYRSTWLLNILAKFGRAVLFVGESGTAKTVIIQKYFSTLDVNNYLVLSMNFSSRTTSLDVQHSVEDSVEKKTKDTYGPPLGRKMIMFIDDMNMPKVDTYGTQQPITMLKLLVERGGIYDRGKDLNWKNIKDVQFVGAMGRPGGARNPVDPRFISLFSVFEIQFPSDNSLSHIYSAILDGHLQKLSKDVQDLTTPITSATLILYNYVIEKLPPTPSRFHYIFNLRDLSRIYEGLTMSTIDKVKTMGQLLRLWHNECLRIFYDRLINDHDKDIVQMRIRDLVQEKFATVAEEVMQLPILFGDYRNVLAPTIPRLYEDLGDFGFVRPLFEEILEEYSLVNKAMNLVMFKDALEHLTRVHRIMRMPQGNALLVGVGGSGKKSLSKLGAFAAGCVIFEITLTRGYNEESFREDLKVLYTKLGVENKAVVFMFTDAHVADEGFLELINNMLTSGMVPALFKEDEKEGMISQVRKTIDDAGLVDTKENCWSYFILQCRSNLHITLAMSPVGETLRTRCRNFPGLVNNCVIDWLTPWPEEALLSVCTVFLADMDIQEDLRPLILDHIVMVHMSVCKLSIKFTQQTQRTNYVTPKNFLDYILTYRTSLKTKRIQNADQAKRLDGGLQKLIQAKVEVSALQITLAEAKIVVDAKTKQCNELIDVISTNTATVVSKQTIAQEKQIDLSAQSEVITREKAEAEIALADAIPALEAAAEALNSLKKDDITEIRSFAKPNIYVQKVTECVCILKRVPDVSWKGAKGMMADSSFLKSLIEFEKDAITEKQMKGLREYFKDPNMSLENITTISIAGAGLLRWVIAMMNYYGILKIVAPKRNAVAAAEKMLNTAQNELERIQAEVKNLSAQLGHLNKQFETNTAEQIELKTNADLMEKRLDAASRLIAGLGSEHERWSRELQELAIARVKLLGDCLVASSFLSYCGAFTIEFRNELINETWHADLVTRGIPVTNPFKLENLLTSEVEISKWNSEGLPSNDLSIQNGILTTRGSRFPLCVDPQSQAINWIKKKEGKMLEGRIRTFNDSDFLKQMELAIQYGFPFMFENVDEYIDPVIDPILEKITTSGAGGRKVVKLGDKDIEWDENFRLYLISKLPNPEYGPEISGKTIIINYCVTEVGLQAQLLNATVGHERPDLEELRENLVRDTGENKALLKQLEDTLLRELSAATGNILDNHELIATLETTKAKAGEITVKLAMARETGVEIDMLRARYFPAAKRGAILFFVLGSLSAINNMYEYSLNSFLEVFLIALATSQRAVTVDGRLKNIIDALTYDLYSYTCTGLFEKHKLMLSFQMTIRIIDGDGLLNHVHLDFFLKGNLSLEKAVQQNPFPEWFPDQGWQDLIRMMELGPQFAAVGLHFETHESEWQAWYDEERPETVLIPGGFSDSLSVFEQLLILRCFRIDRITVALTRYVMEKMGEKYVTPPVLDYRVIHRQSSSTTPIVFILSPGADPAFDVFKLGEDMGFKPGAKLKYMALGQGMGPKAAEQLEQGTTRGLWVMLQNCHLLPSWLKTLEKFLEKLVKPHVDFRLWLTTEPTSAFPLGILQRSLKVVTEPPNGLKLNLRSSYAKITEENLADCPHPAYRPQVFVVAFFHAVVQERRKYGRLGWNVAYDFNETDLRISLALISTYLKKAYDNKDDQIPWGTLRYLIGEAMYGGRVSDSFDRRILTTYLEEYLGNFLFDKFHPFMFYSSPDESVIYKLPDTGPRNNYTEYIASMPIMQSPEVFGLHPNADISYYSTSTKNLWRDLVNLQPRTAGGEGGVRREDVVDKVATDLLSKIPAPFDLPVLRKSIGIPTPVQVVLLQEVERWNRLVVRMKESLFQLRRALAGEIGMSKDLDDLSTALFNGELPAMWRKMTSQTEKMLSTWMIWFLRRYAQYIDWAENGEPKVMWLSGLHIPETYIAALVQTACRDRGWPLDKSTTYTQVTKYTQASEIGEKPRDGCYITGLYLEGASWDEKISMLRVQDPKILVVELPILQIIPIEASKLKLTNTFRTPVYVTQARRNAMGVGLIFEADIATTIHPSHWVLQGVAICLTIDH</sequence>
<keyword evidence="3" id="KW-0963">Cytoplasm</keyword>
<keyword evidence="5" id="KW-0677">Repeat</keyword>
<dbReference type="EMBL" id="OZ023709">
    <property type="protein sequence ID" value="CAK9880932.1"/>
    <property type="molecule type" value="Genomic_DNA"/>
</dbReference>
<dbReference type="Pfam" id="PF18199">
    <property type="entry name" value="Dynein_C"/>
    <property type="match status" value="1"/>
</dbReference>
<keyword evidence="8" id="KW-0067">ATP-binding</keyword>
<dbReference type="Pfam" id="PF12781">
    <property type="entry name" value="AAA_9"/>
    <property type="match status" value="1"/>
</dbReference>
<feature type="domain" description="AAA+ ATPase" evidence="18">
    <location>
        <begin position="2655"/>
        <end position="2808"/>
    </location>
</feature>
<dbReference type="InterPro" id="IPR035706">
    <property type="entry name" value="AAA_9"/>
</dbReference>
<dbReference type="Proteomes" id="UP001497522">
    <property type="component" value="Chromosome 8"/>
</dbReference>
<dbReference type="Gene3D" id="1.10.8.1220">
    <property type="match status" value="1"/>
</dbReference>
<dbReference type="Gene3D" id="1.20.920.20">
    <property type="match status" value="1"/>
</dbReference>
<feature type="compositionally biased region" description="Basic and acidic residues" evidence="17">
    <location>
        <begin position="167"/>
        <end position="202"/>
    </location>
</feature>
<dbReference type="Gene3D" id="3.10.490.20">
    <property type="match status" value="1"/>
</dbReference>
<dbReference type="InterPro" id="IPR043157">
    <property type="entry name" value="Dynein_AAA1S"/>
</dbReference>
<dbReference type="Pfam" id="PF08385">
    <property type="entry name" value="DHC_N1"/>
    <property type="match status" value="1"/>
</dbReference>
<dbReference type="InterPro" id="IPR004273">
    <property type="entry name" value="Dynein_heavy_D6_P-loop"/>
</dbReference>
<dbReference type="InterPro" id="IPR035699">
    <property type="entry name" value="AAA_6"/>
</dbReference>
<feature type="domain" description="AAA+ ATPase" evidence="18">
    <location>
        <begin position="2024"/>
        <end position="2162"/>
    </location>
</feature>
<dbReference type="InterPro" id="IPR013594">
    <property type="entry name" value="Dynein_heavy_tail"/>
</dbReference>
<dbReference type="Pfam" id="PF12775">
    <property type="entry name" value="AAA_7"/>
    <property type="match status" value="1"/>
</dbReference>
<dbReference type="Gene3D" id="3.40.50.300">
    <property type="entry name" value="P-loop containing nucleotide triphosphate hydrolases"/>
    <property type="match status" value="5"/>
</dbReference>
<evidence type="ECO:0000256" key="16">
    <source>
        <dbReference type="SAM" id="Coils"/>
    </source>
</evidence>
<evidence type="ECO:0000256" key="11">
    <source>
        <dbReference type="ARBA" id="ARBA00023054"/>
    </source>
</evidence>
<dbReference type="Gene3D" id="1.20.1270.280">
    <property type="match status" value="1"/>
</dbReference>
<gene>
    <name evidence="19" type="ORF">CSSPJE1EN2_LOCUS22331</name>
</gene>
<dbReference type="Gene3D" id="3.20.180.20">
    <property type="entry name" value="Dynein heavy chain, N-terminal domain 2"/>
    <property type="match status" value="1"/>
</dbReference>
<dbReference type="SUPFAM" id="SSF52540">
    <property type="entry name" value="P-loop containing nucleoside triphosphate hydrolases"/>
    <property type="match status" value="4"/>
</dbReference>
<dbReference type="Gene3D" id="1.10.8.710">
    <property type="match status" value="1"/>
</dbReference>
<comment type="similarity">
    <text evidence="2">Belongs to the dynein heavy chain family.</text>
</comment>
<keyword evidence="4" id="KW-0493">Microtubule</keyword>
<organism evidence="19 20">
    <name type="scientific">Sphagnum jensenii</name>
    <dbReference type="NCBI Taxonomy" id="128206"/>
    <lineage>
        <taxon>Eukaryota</taxon>
        <taxon>Viridiplantae</taxon>
        <taxon>Streptophyta</taxon>
        <taxon>Embryophyta</taxon>
        <taxon>Bryophyta</taxon>
        <taxon>Sphagnophytina</taxon>
        <taxon>Sphagnopsida</taxon>
        <taxon>Sphagnales</taxon>
        <taxon>Sphagnaceae</taxon>
        <taxon>Sphagnum</taxon>
    </lineage>
</organism>
<keyword evidence="11 16" id="KW-0175">Coiled coil</keyword>
<accession>A0ABP1BWW9</accession>
<dbReference type="InterPro" id="IPR042228">
    <property type="entry name" value="Dynein_linker_3"/>
</dbReference>
<evidence type="ECO:0000256" key="13">
    <source>
        <dbReference type="ARBA" id="ARBA00023175"/>
    </source>
</evidence>
<dbReference type="Gene3D" id="6.10.140.1060">
    <property type="match status" value="1"/>
</dbReference>
<dbReference type="InterPro" id="IPR024743">
    <property type="entry name" value="Dynein_HC_stalk"/>
</dbReference>
<feature type="domain" description="AAA+ ATPase" evidence="18">
    <location>
        <begin position="2308"/>
        <end position="2459"/>
    </location>
</feature>
<keyword evidence="10" id="KW-0243">Dynein</keyword>
<dbReference type="Pfam" id="PF18198">
    <property type="entry name" value="AAA_lid_11"/>
    <property type="match status" value="1"/>
</dbReference>
<dbReference type="SMART" id="SM00382">
    <property type="entry name" value="AAA"/>
    <property type="match status" value="3"/>
</dbReference>
<evidence type="ECO:0000256" key="4">
    <source>
        <dbReference type="ARBA" id="ARBA00022701"/>
    </source>
</evidence>
<dbReference type="InterPro" id="IPR041466">
    <property type="entry name" value="Dynein_AAA5_ext"/>
</dbReference>
<evidence type="ECO:0000256" key="12">
    <source>
        <dbReference type="ARBA" id="ARBA00023069"/>
    </source>
</evidence>
<dbReference type="InterPro" id="IPR024317">
    <property type="entry name" value="Dynein_heavy_chain_D4_dom"/>
</dbReference>
<dbReference type="Pfam" id="PF12780">
    <property type="entry name" value="AAA_8"/>
    <property type="match status" value="1"/>
</dbReference>
<dbReference type="Gene3D" id="1.20.920.30">
    <property type="match status" value="1"/>
</dbReference>
<keyword evidence="15" id="KW-0966">Cell projection</keyword>
<keyword evidence="20" id="KW-1185">Reference proteome</keyword>
<keyword evidence="13" id="KW-0505">Motor protein</keyword>
<dbReference type="InterPro" id="IPR013602">
    <property type="entry name" value="Dynein_heavy_linker"/>
</dbReference>
<dbReference type="InterPro" id="IPR003593">
    <property type="entry name" value="AAA+_ATPase"/>
</dbReference>
<evidence type="ECO:0000256" key="14">
    <source>
        <dbReference type="ARBA" id="ARBA00023212"/>
    </source>
</evidence>
<keyword evidence="14" id="KW-0206">Cytoskeleton</keyword>
<feature type="compositionally biased region" description="Low complexity" evidence="17">
    <location>
        <begin position="211"/>
        <end position="220"/>
    </location>
</feature>
<dbReference type="Pfam" id="PF12774">
    <property type="entry name" value="AAA_6"/>
    <property type="match status" value="1"/>
</dbReference>
<evidence type="ECO:0000256" key="10">
    <source>
        <dbReference type="ARBA" id="ARBA00023017"/>
    </source>
</evidence>
<dbReference type="InterPro" id="IPR043160">
    <property type="entry name" value="Dynein_C_barrel"/>
</dbReference>
<dbReference type="InterPro" id="IPR041658">
    <property type="entry name" value="AAA_lid_11"/>
</dbReference>
<dbReference type="Pfam" id="PF08393">
    <property type="entry name" value="DHC_N2"/>
    <property type="match status" value="1"/>
</dbReference>
<reference evidence="19" key="1">
    <citation type="submission" date="2024-03" db="EMBL/GenBank/DDBJ databases">
        <authorList>
            <consortium name="ELIXIR-Norway"/>
            <consortium name="Elixir Norway"/>
        </authorList>
    </citation>
    <scope>NUCLEOTIDE SEQUENCE</scope>
</reference>
<keyword evidence="9" id="KW-0282">Flagellum</keyword>
<evidence type="ECO:0000256" key="3">
    <source>
        <dbReference type="ARBA" id="ARBA00022490"/>
    </source>
</evidence>
<dbReference type="PANTHER" id="PTHR22878:SF63">
    <property type="entry name" value="DYNEIN AXONEMAL HEAVY CHAIN 10"/>
    <property type="match status" value="1"/>
</dbReference>
<evidence type="ECO:0000259" key="18">
    <source>
        <dbReference type="SMART" id="SM00382"/>
    </source>
</evidence>
<dbReference type="InterPro" id="IPR027417">
    <property type="entry name" value="P-loop_NTPase"/>
</dbReference>
<evidence type="ECO:0000256" key="17">
    <source>
        <dbReference type="SAM" id="MobiDB-lite"/>
    </source>
</evidence>
<keyword evidence="6" id="KW-0547">Nucleotide-binding</keyword>
<comment type="subcellular location">
    <subcellularLocation>
        <location evidence="1">Cytoplasm</location>
        <location evidence="1">Cytoskeleton</location>
        <location evidence="1">Flagellum axoneme</location>
    </subcellularLocation>
</comment>
<proteinExistence type="inferred from homology"/>
<evidence type="ECO:0000256" key="15">
    <source>
        <dbReference type="ARBA" id="ARBA00023273"/>
    </source>
</evidence>
<dbReference type="InterPro" id="IPR026983">
    <property type="entry name" value="DHC"/>
</dbReference>
<dbReference type="PANTHER" id="PTHR22878">
    <property type="entry name" value="DYNEIN HEAVY CHAIN 6, AXONEMAL-LIKE-RELATED"/>
    <property type="match status" value="1"/>
</dbReference>
<dbReference type="InterPro" id="IPR041228">
    <property type="entry name" value="Dynein_C"/>
</dbReference>
<protein>
    <recommendedName>
        <fullName evidence="18">AAA+ ATPase domain-containing protein</fullName>
    </recommendedName>
</protein>
<evidence type="ECO:0000256" key="5">
    <source>
        <dbReference type="ARBA" id="ARBA00022737"/>
    </source>
</evidence>
<evidence type="ECO:0000256" key="2">
    <source>
        <dbReference type="ARBA" id="ARBA00008887"/>
    </source>
</evidence>